<accession>A0ABQ5FFE7</accession>
<name>A0ABQ5FFE7_9ASTR</name>
<gene>
    <name evidence="1" type="ORF">Tco_1005530</name>
</gene>
<organism evidence="1 2">
    <name type="scientific">Tanacetum coccineum</name>
    <dbReference type="NCBI Taxonomy" id="301880"/>
    <lineage>
        <taxon>Eukaryota</taxon>
        <taxon>Viridiplantae</taxon>
        <taxon>Streptophyta</taxon>
        <taxon>Embryophyta</taxon>
        <taxon>Tracheophyta</taxon>
        <taxon>Spermatophyta</taxon>
        <taxon>Magnoliopsida</taxon>
        <taxon>eudicotyledons</taxon>
        <taxon>Gunneridae</taxon>
        <taxon>Pentapetalae</taxon>
        <taxon>asterids</taxon>
        <taxon>campanulids</taxon>
        <taxon>Asterales</taxon>
        <taxon>Asteraceae</taxon>
        <taxon>Asteroideae</taxon>
        <taxon>Anthemideae</taxon>
        <taxon>Anthemidinae</taxon>
        <taxon>Tanacetum</taxon>
    </lineage>
</organism>
<evidence type="ECO:0000313" key="1">
    <source>
        <dbReference type="EMBL" id="GJT61997.1"/>
    </source>
</evidence>
<evidence type="ECO:0000313" key="2">
    <source>
        <dbReference type="Proteomes" id="UP001151760"/>
    </source>
</evidence>
<protein>
    <submittedName>
        <fullName evidence="1">Uncharacterized protein</fullName>
    </submittedName>
</protein>
<sequence>MRADELHKFSDGMLDDVWSALHDIASGIRMEYLSMRKWSNLDKKRARVMVQDIDKQLYQRRLMQNLEKFVGGREYRNDLRLLERTNRRDLPRDIPLDSVVVLRYEKRSKSENKGKVPTEMELVLEQTQQGTSYEVSVSAEGVEELKRKVKIKGEKKEALLTLRQKPDALVIRTASAAAKPFQGDSSEFYLITGSIYTDDEVLKLKNIKKDGYTRFQHQEQYEHVGPEVQRLQEGKRSQDDDKRLCLVDDLKKFKITFMLSQRYKSTPKVKDHYNISQITSILQLLLSVQHKLFHLDGNDIKKLNITKPQNTFPEIEFKEPYTPSYNPPGIVYEDLNKQEIFLRADELYKFSDGTLKSVHDEIHNRVLNFCLDYNKEMPKRKWMAVERKRSSLMVELIDKQLRERDIIRNLERLFGARELEMDYKLMTRNV</sequence>
<dbReference type="Proteomes" id="UP001151760">
    <property type="component" value="Unassembled WGS sequence"/>
</dbReference>
<reference evidence="1" key="2">
    <citation type="submission" date="2022-01" db="EMBL/GenBank/DDBJ databases">
        <authorList>
            <person name="Yamashiro T."/>
            <person name="Shiraishi A."/>
            <person name="Satake H."/>
            <person name="Nakayama K."/>
        </authorList>
    </citation>
    <scope>NUCLEOTIDE SEQUENCE</scope>
</reference>
<keyword evidence="2" id="KW-1185">Reference proteome</keyword>
<comment type="caution">
    <text evidence="1">The sequence shown here is derived from an EMBL/GenBank/DDBJ whole genome shotgun (WGS) entry which is preliminary data.</text>
</comment>
<proteinExistence type="predicted"/>
<dbReference type="EMBL" id="BQNB010017335">
    <property type="protein sequence ID" value="GJT61997.1"/>
    <property type="molecule type" value="Genomic_DNA"/>
</dbReference>
<reference evidence="1" key="1">
    <citation type="journal article" date="2022" name="Int. J. Mol. Sci.">
        <title>Draft Genome of Tanacetum Coccineum: Genomic Comparison of Closely Related Tanacetum-Family Plants.</title>
        <authorList>
            <person name="Yamashiro T."/>
            <person name="Shiraishi A."/>
            <person name="Nakayama K."/>
            <person name="Satake H."/>
        </authorList>
    </citation>
    <scope>NUCLEOTIDE SEQUENCE</scope>
</reference>